<dbReference type="AlphaFoldDB" id="A0A165E217"/>
<gene>
    <name evidence="2" type="ORF">EXIGLDRAFT_841181</name>
</gene>
<name>A0A165E217_EXIGL</name>
<dbReference type="InParanoid" id="A0A165E217"/>
<keyword evidence="3" id="KW-1185">Reference proteome</keyword>
<feature type="region of interest" description="Disordered" evidence="1">
    <location>
        <begin position="1"/>
        <end position="22"/>
    </location>
</feature>
<evidence type="ECO:0000256" key="1">
    <source>
        <dbReference type="SAM" id="MobiDB-lite"/>
    </source>
</evidence>
<feature type="non-terminal residue" evidence="2">
    <location>
        <position position="1"/>
    </location>
</feature>
<protein>
    <submittedName>
        <fullName evidence="2">Uncharacterized protein</fullName>
    </submittedName>
</protein>
<feature type="compositionally biased region" description="Polar residues" evidence="1">
    <location>
        <begin position="1"/>
        <end position="15"/>
    </location>
</feature>
<dbReference type="Proteomes" id="UP000077266">
    <property type="component" value="Unassembled WGS sequence"/>
</dbReference>
<organism evidence="2 3">
    <name type="scientific">Exidia glandulosa HHB12029</name>
    <dbReference type="NCBI Taxonomy" id="1314781"/>
    <lineage>
        <taxon>Eukaryota</taxon>
        <taxon>Fungi</taxon>
        <taxon>Dikarya</taxon>
        <taxon>Basidiomycota</taxon>
        <taxon>Agaricomycotina</taxon>
        <taxon>Agaricomycetes</taxon>
        <taxon>Auriculariales</taxon>
        <taxon>Exidiaceae</taxon>
        <taxon>Exidia</taxon>
    </lineage>
</organism>
<reference evidence="2 3" key="1">
    <citation type="journal article" date="2016" name="Mol. Biol. Evol.">
        <title>Comparative Genomics of Early-Diverging Mushroom-Forming Fungi Provides Insights into the Origins of Lignocellulose Decay Capabilities.</title>
        <authorList>
            <person name="Nagy L.G."/>
            <person name="Riley R."/>
            <person name="Tritt A."/>
            <person name="Adam C."/>
            <person name="Daum C."/>
            <person name="Floudas D."/>
            <person name="Sun H."/>
            <person name="Yadav J.S."/>
            <person name="Pangilinan J."/>
            <person name="Larsson K.H."/>
            <person name="Matsuura K."/>
            <person name="Barry K."/>
            <person name="Labutti K."/>
            <person name="Kuo R."/>
            <person name="Ohm R.A."/>
            <person name="Bhattacharya S.S."/>
            <person name="Shirouzu T."/>
            <person name="Yoshinaga Y."/>
            <person name="Martin F.M."/>
            <person name="Grigoriev I.V."/>
            <person name="Hibbett D.S."/>
        </authorList>
    </citation>
    <scope>NUCLEOTIDE SEQUENCE [LARGE SCALE GENOMIC DNA]</scope>
    <source>
        <strain evidence="2 3">HHB12029</strain>
    </source>
</reference>
<accession>A0A165E217</accession>
<dbReference type="EMBL" id="KV426173">
    <property type="protein sequence ID" value="KZV85895.1"/>
    <property type="molecule type" value="Genomic_DNA"/>
</dbReference>
<sequence>MAQVQHSAQPSATQHHQSRAPTRKYPANATIVFAAPHPLPDDCKNGMWMSAPWRIGGHVLTYDQVKDWAQRLGVKNPTDMVAVWLKVDAFARRSGKFRVMPSCDGSEGSDKLWCGDMLVISRLASFPPGYIGMADSKVPQFQFNANDQAAKEFLESQGLTDLSYVTRLSQVNPTR</sequence>
<evidence type="ECO:0000313" key="3">
    <source>
        <dbReference type="Proteomes" id="UP000077266"/>
    </source>
</evidence>
<proteinExistence type="predicted"/>
<evidence type="ECO:0000313" key="2">
    <source>
        <dbReference type="EMBL" id="KZV85895.1"/>
    </source>
</evidence>